<reference evidence="2" key="1">
    <citation type="submission" date="2006-10" db="EMBL/GenBank/DDBJ databases">
        <title>Complete sequence of Solibacter usitatus Ellin6076.</title>
        <authorList>
            <consortium name="US DOE Joint Genome Institute"/>
            <person name="Copeland A."/>
            <person name="Lucas S."/>
            <person name="Lapidus A."/>
            <person name="Barry K."/>
            <person name="Detter J.C."/>
            <person name="Glavina del Rio T."/>
            <person name="Hammon N."/>
            <person name="Israni S."/>
            <person name="Dalin E."/>
            <person name="Tice H."/>
            <person name="Pitluck S."/>
            <person name="Thompson L.S."/>
            <person name="Brettin T."/>
            <person name="Bruce D."/>
            <person name="Han C."/>
            <person name="Tapia R."/>
            <person name="Gilna P."/>
            <person name="Schmutz J."/>
            <person name="Larimer F."/>
            <person name="Land M."/>
            <person name="Hauser L."/>
            <person name="Kyrpides N."/>
            <person name="Mikhailova N."/>
            <person name="Janssen P.H."/>
            <person name="Kuske C.R."/>
            <person name="Richardson P."/>
        </authorList>
    </citation>
    <scope>NUCLEOTIDE SEQUENCE</scope>
    <source>
        <strain evidence="2">Ellin6076</strain>
    </source>
</reference>
<dbReference type="FunCoup" id="Q02D34">
    <property type="interactions" value="567"/>
</dbReference>
<dbReference type="InterPro" id="IPR025669">
    <property type="entry name" value="AAA_dom"/>
</dbReference>
<dbReference type="InParanoid" id="Q02D34"/>
<dbReference type="HOGENOM" id="CLU_037612_1_4_0"/>
<dbReference type="AlphaFoldDB" id="Q02D34"/>
<sequence length="259" mass="28831">MSRVFAIANQKGGVGKTTTAINLAASLAANDIRVLVIDSDPQGNCTSGLGVTKDPDKPSLYHVLLGDSHMKDAIRPTDFEGLQIITADKNLVGSNLEMVDLPNREFLLRTRINEIRKNYEFILIDCPPALDLLTLNALLAADSVLVPIQCEFFALEGISELMDTIERIRESFHHPLEVEGILLTMFDDRTNLTRQVATDLRDFFKDQVFKTVIPRSVRLAEAPSFGKPILTYDPRSRGAESYIKLAKEILDHAKNRQPA</sequence>
<proteinExistence type="predicted"/>
<accession>Q02D34</accession>
<dbReference type="EMBL" id="CP000473">
    <property type="protein sequence ID" value="ABJ81032.1"/>
    <property type="molecule type" value="Genomic_DNA"/>
</dbReference>
<dbReference type="InterPro" id="IPR050678">
    <property type="entry name" value="DNA_Partitioning_ATPase"/>
</dbReference>
<protein>
    <submittedName>
        <fullName evidence="2">Chromosome segregation ATPase</fullName>
    </submittedName>
</protein>
<gene>
    <name evidence="2" type="ordered locus">Acid_0016</name>
</gene>
<dbReference type="OrthoDB" id="9815116at2"/>
<dbReference type="KEGG" id="sus:Acid_0016"/>
<evidence type="ECO:0000259" key="1">
    <source>
        <dbReference type="Pfam" id="PF13614"/>
    </source>
</evidence>
<dbReference type="PIRSF" id="PIRSF009320">
    <property type="entry name" value="Nuc_binding_HP_1000"/>
    <property type="match status" value="1"/>
</dbReference>
<organism evidence="2">
    <name type="scientific">Solibacter usitatus (strain Ellin6076)</name>
    <dbReference type="NCBI Taxonomy" id="234267"/>
    <lineage>
        <taxon>Bacteria</taxon>
        <taxon>Pseudomonadati</taxon>
        <taxon>Acidobacteriota</taxon>
        <taxon>Terriglobia</taxon>
        <taxon>Bryobacterales</taxon>
        <taxon>Solibacteraceae</taxon>
        <taxon>Candidatus Solibacter</taxon>
    </lineage>
</organism>
<dbReference type="Pfam" id="PF13614">
    <property type="entry name" value="AAA_31"/>
    <property type="match status" value="1"/>
</dbReference>
<dbReference type="STRING" id="234267.Acid_0016"/>
<dbReference type="Gene3D" id="3.40.50.300">
    <property type="entry name" value="P-loop containing nucleotide triphosphate hydrolases"/>
    <property type="match status" value="1"/>
</dbReference>
<dbReference type="CDD" id="cd02042">
    <property type="entry name" value="ParAB_family"/>
    <property type="match status" value="1"/>
</dbReference>
<dbReference type="FunFam" id="3.40.50.300:FF:000285">
    <property type="entry name" value="Sporulation initiation inhibitor Soj"/>
    <property type="match status" value="1"/>
</dbReference>
<dbReference type="PANTHER" id="PTHR13696">
    <property type="entry name" value="P-LOOP CONTAINING NUCLEOSIDE TRIPHOSPHATE HYDROLASE"/>
    <property type="match status" value="1"/>
</dbReference>
<name>Q02D34_SOLUE</name>
<dbReference type="eggNOG" id="COG1192">
    <property type="taxonomic scope" value="Bacteria"/>
</dbReference>
<dbReference type="PANTHER" id="PTHR13696:SF52">
    <property type="entry name" value="PARA FAMILY PROTEIN CT_582"/>
    <property type="match status" value="1"/>
</dbReference>
<dbReference type="SUPFAM" id="SSF52540">
    <property type="entry name" value="P-loop containing nucleoside triphosphate hydrolases"/>
    <property type="match status" value="1"/>
</dbReference>
<dbReference type="InterPro" id="IPR027417">
    <property type="entry name" value="P-loop_NTPase"/>
</dbReference>
<feature type="domain" description="AAA" evidence="1">
    <location>
        <begin position="3"/>
        <end position="177"/>
    </location>
</feature>
<evidence type="ECO:0000313" key="2">
    <source>
        <dbReference type="EMBL" id="ABJ81032.1"/>
    </source>
</evidence>